<protein>
    <recommendedName>
        <fullName evidence="3">Peptidase C39-like domain-containing protein</fullName>
    </recommendedName>
</protein>
<feature type="chain" id="PRO_5014187897" description="Peptidase C39-like domain-containing protein" evidence="2">
    <location>
        <begin position="29"/>
        <end position="599"/>
    </location>
</feature>
<dbReference type="InterPro" id="IPR039564">
    <property type="entry name" value="Peptidase_C39-like"/>
</dbReference>
<gene>
    <name evidence="4" type="ORF">CYJ34_08470</name>
</gene>
<dbReference type="Pfam" id="PF13529">
    <property type="entry name" value="Peptidase_C39_2"/>
    <property type="match status" value="1"/>
</dbReference>
<comment type="caution">
    <text evidence="4">The sequence shown here is derived from an EMBL/GenBank/DDBJ whole genome shotgun (WGS) entry which is preliminary data.</text>
</comment>
<keyword evidence="5" id="KW-1185">Reference proteome</keyword>
<evidence type="ECO:0000256" key="1">
    <source>
        <dbReference type="SAM" id="MobiDB-lite"/>
    </source>
</evidence>
<organism evidence="4 5">
    <name type="scientific">Anaerococcus octavius</name>
    <dbReference type="NCBI Taxonomy" id="54007"/>
    <lineage>
        <taxon>Bacteria</taxon>
        <taxon>Bacillati</taxon>
        <taxon>Bacillota</taxon>
        <taxon>Tissierellia</taxon>
        <taxon>Tissierellales</taxon>
        <taxon>Peptoniphilaceae</taxon>
        <taxon>Anaerococcus</taxon>
    </lineage>
</organism>
<accession>A0A2I1M513</accession>
<proteinExistence type="predicted"/>
<feature type="signal peptide" evidence="2">
    <location>
        <begin position="1"/>
        <end position="28"/>
    </location>
</feature>
<dbReference type="Gene3D" id="3.90.70.10">
    <property type="entry name" value="Cysteine proteinases"/>
    <property type="match status" value="1"/>
</dbReference>
<dbReference type="EMBL" id="PKGS01000008">
    <property type="protein sequence ID" value="PKZ15197.1"/>
    <property type="molecule type" value="Genomic_DNA"/>
</dbReference>
<evidence type="ECO:0000313" key="4">
    <source>
        <dbReference type="EMBL" id="PKZ15197.1"/>
    </source>
</evidence>
<evidence type="ECO:0000259" key="3">
    <source>
        <dbReference type="Pfam" id="PF13529"/>
    </source>
</evidence>
<keyword evidence="2" id="KW-0732">Signal</keyword>
<name>A0A2I1M513_9FIRM</name>
<feature type="domain" description="Peptidase C39-like" evidence="3">
    <location>
        <begin position="443"/>
        <end position="573"/>
    </location>
</feature>
<sequence length="599" mass="69475">MSVNKKIISASILSISLSSLLNSSYAYAAQVDYKDNSFENTYDDNSTNDIDIDKEISEIEKLLDFNRNLESVNEYDDSSQEINLNENNSNDDSTELKEELENKFDTNEFDELNLENENYLSKSSISNSTNTPYLKGEYMYISDKNGKENLIKNQWTNLSDKKYYVGNDGKVFLGKHLFENSKSKFNYYFTLEDGLTKNKLIIADGGKYLASYDGKLILVEKAKQGWASLEDKRYYFDDKSNMKRGLIDLGETRHYFDRVFGHLIKNQIIDESNRIITTDKNGIAKRVGFDYYNGIYSYNNKDGSFRKGLNNISGKNYFFDKNGNMKRNSYQKVSNQWYYFDKYGEGKKSNGNFKKGWHGKYYYLEDGKKAYGYQYINGYLHYFDDRIGQLEKNTYGVYKNKQYYFDKNGVGRLVKKLSNNVSKAGTNGNFRPGFTRNDLGRKTPYFSQNDIRWKRTPYGKSYDNYGNVGCGPTALAMAINRELGRNDIYPTNVGKDLYYYSAVGGTEWTAMSEYPERYGLKSYDVPITKDALIQALEDHPVIIRVGNGYFINGGLFLVVDSYKDGKFYINDPYFTKRNTEGYHPFERLRQEVTLAWQIK</sequence>
<evidence type="ECO:0000313" key="5">
    <source>
        <dbReference type="Proteomes" id="UP000234335"/>
    </source>
</evidence>
<dbReference type="AlphaFoldDB" id="A0A2I1M513"/>
<dbReference type="Gene3D" id="2.10.270.10">
    <property type="entry name" value="Cholin Binding"/>
    <property type="match status" value="3"/>
</dbReference>
<dbReference type="Proteomes" id="UP000234335">
    <property type="component" value="Unassembled WGS sequence"/>
</dbReference>
<dbReference type="SUPFAM" id="SSF69360">
    <property type="entry name" value="Cell wall binding repeat"/>
    <property type="match status" value="2"/>
</dbReference>
<reference evidence="4 5" key="1">
    <citation type="submission" date="2017-12" db="EMBL/GenBank/DDBJ databases">
        <title>Phylogenetic diversity of female urinary microbiome.</title>
        <authorList>
            <person name="Thomas-White K."/>
            <person name="Wolfe A.J."/>
        </authorList>
    </citation>
    <scope>NUCLEOTIDE SEQUENCE [LARGE SCALE GENOMIC DNA]</scope>
    <source>
        <strain evidence="4 5">UMB0119</strain>
    </source>
</reference>
<feature type="region of interest" description="Disordered" evidence="1">
    <location>
        <begin position="74"/>
        <end position="95"/>
    </location>
</feature>
<evidence type="ECO:0000256" key="2">
    <source>
        <dbReference type="SAM" id="SignalP"/>
    </source>
</evidence>
<dbReference type="RefSeq" id="WP_101540849.1">
    <property type="nucleotide sequence ID" value="NZ_PKGS01000008.1"/>
</dbReference>
<feature type="compositionally biased region" description="Polar residues" evidence="1">
    <location>
        <begin position="80"/>
        <end position="91"/>
    </location>
</feature>